<dbReference type="GO" id="GO:0005230">
    <property type="term" value="F:extracellular ligand-gated monoatomic ion channel activity"/>
    <property type="evidence" value="ECO:0007669"/>
    <property type="project" value="InterPro"/>
</dbReference>
<name>A0A226E268_FOLCA</name>
<reference evidence="2 3" key="1">
    <citation type="submission" date="2015-12" db="EMBL/GenBank/DDBJ databases">
        <title>The genome of Folsomia candida.</title>
        <authorList>
            <person name="Faddeeva A."/>
            <person name="Derks M.F."/>
            <person name="Anvar Y."/>
            <person name="Smit S."/>
            <person name="Van Straalen N."/>
            <person name="Roelofs D."/>
        </authorList>
    </citation>
    <scope>NUCLEOTIDE SEQUENCE [LARGE SCALE GENOMIC DNA]</scope>
    <source>
        <strain evidence="2 3">VU population</strain>
        <tissue evidence="2">Whole body</tissue>
    </source>
</reference>
<evidence type="ECO:0000256" key="1">
    <source>
        <dbReference type="SAM" id="SignalP"/>
    </source>
</evidence>
<dbReference type="EMBL" id="LNIX01000008">
    <property type="protein sequence ID" value="OXA51124.1"/>
    <property type="molecule type" value="Genomic_DNA"/>
</dbReference>
<evidence type="ECO:0000313" key="3">
    <source>
        <dbReference type="Proteomes" id="UP000198287"/>
    </source>
</evidence>
<proteinExistence type="predicted"/>
<accession>A0A226E268</accession>
<dbReference type="GO" id="GO:0016020">
    <property type="term" value="C:membrane"/>
    <property type="evidence" value="ECO:0007669"/>
    <property type="project" value="InterPro"/>
</dbReference>
<comment type="caution">
    <text evidence="2">The sequence shown here is derived from an EMBL/GenBank/DDBJ whole genome shotgun (WGS) entry which is preliminary data.</text>
</comment>
<dbReference type="Gene3D" id="2.70.170.10">
    <property type="entry name" value="Neurotransmitter-gated ion-channel ligand-binding domain"/>
    <property type="match status" value="1"/>
</dbReference>
<protein>
    <submittedName>
        <fullName evidence="2">Uncharacterized protein</fullName>
    </submittedName>
</protein>
<gene>
    <name evidence="2" type="ORF">Fcan01_14450</name>
</gene>
<evidence type="ECO:0000313" key="2">
    <source>
        <dbReference type="EMBL" id="OXA51124.1"/>
    </source>
</evidence>
<feature type="chain" id="PRO_5013370764" evidence="1">
    <location>
        <begin position="22"/>
        <end position="264"/>
    </location>
</feature>
<dbReference type="InterPro" id="IPR036734">
    <property type="entry name" value="Neur_chan_lig-bd_sf"/>
</dbReference>
<organism evidence="2 3">
    <name type="scientific">Folsomia candida</name>
    <name type="common">Springtail</name>
    <dbReference type="NCBI Taxonomy" id="158441"/>
    <lineage>
        <taxon>Eukaryota</taxon>
        <taxon>Metazoa</taxon>
        <taxon>Ecdysozoa</taxon>
        <taxon>Arthropoda</taxon>
        <taxon>Hexapoda</taxon>
        <taxon>Collembola</taxon>
        <taxon>Entomobryomorpha</taxon>
        <taxon>Isotomoidea</taxon>
        <taxon>Isotomidae</taxon>
        <taxon>Proisotominae</taxon>
        <taxon>Folsomia</taxon>
    </lineage>
</organism>
<keyword evidence="1" id="KW-0732">Signal</keyword>
<feature type="signal peptide" evidence="1">
    <location>
        <begin position="1"/>
        <end position="21"/>
    </location>
</feature>
<sequence>MEKNCLLRTILLVQLTTTVLCQPPPADPQQKNVKLQNLLTRLFQATYQNTDLRPPNFADPTNVEVYLRSVKFESFDELSASRQVKFSADFITEYTDPRRMLNEPVAGPSTLGDIKYLEVPSWPETMFIWVPDLQFINADVTLRNNTIFRKPSGPCIGCPGWDNGYGSHVLQKTYTIQIASQKLSTEDLVLNWKLKNPIQPSEQKIQGFCIGAANKMTAIKYAAVASVGTCEKSEDDGVNFGNRNFSCLELEIKFVPADGPVQTC</sequence>
<keyword evidence="3" id="KW-1185">Reference proteome</keyword>
<dbReference type="AlphaFoldDB" id="A0A226E268"/>
<dbReference type="Proteomes" id="UP000198287">
    <property type="component" value="Unassembled WGS sequence"/>
</dbReference>